<evidence type="ECO:0000256" key="3">
    <source>
        <dbReference type="ARBA" id="ARBA00022452"/>
    </source>
</evidence>
<dbReference type="InterPro" id="IPR000531">
    <property type="entry name" value="Beta-barrel_TonB"/>
</dbReference>
<dbReference type="InterPro" id="IPR039426">
    <property type="entry name" value="TonB-dep_rcpt-like"/>
</dbReference>
<gene>
    <name evidence="16" type="ORF">SAMN02745674_01707</name>
</gene>
<keyword evidence="3 11" id="KW-1134">Transmembrane beta strand</keyword>
<comment type="similarity">
    <text evidence="11 12">Belongs to the TonB-dependent receptor family.</text>
</comment>
<feature type="domain" description="TonB-dependent receptor-like beta-barrel" evidence="14">
    <location>
        <begin position="267"/>
        <end position="596"/>
    </location>
</feature>
<feature type="chain" id="PRO_5013250511" evidence="13">
    <location>
        <begin position="26"/>
        <end position="624"/>
    </location>
</feature>
<accession>A0A1T4QM60</accession>
<dbReference type="CDD" id="cd01347">
    <property type="entry name" value="ligand_gated_channel"/>
    <property type="match status" value="1"/>
</dbReference>
<evidence type="ECO:0000256" key="9">
    <source>
        <dbReference type="ARBA" id="ARBA00023136"/>
    </source>
</evidence>
<feature type="domain" description="TonB-dependent receptor plug" evidence="15">
    <location>
        <begin position="53"/>
        <end position="157"/>
    </location>
</feature>
<evidence type="ECO:0000256" key="10">
    <source>
        <dbReference type="ARBA" id="ARBA00023237"/>
    </source>
</evidence>
<dbReference type="SUPFAM" id="SSF56935">
    <property type="entry name" value="Porins"/>
    <property type="match status" value="1"/>
</dbReference>
<dbReference type="InterPro" id="IPR037066">
    <property type="entry name" value="Plug_dom_sf"/>
</dbReference>
<evidence type="ECO:0000259" key="14">
    <source>
        <dbReference type="Pfam" id="PF00593"/>
    </source>
</evidence>
<feature type="signal peptide" evidence="13">
    <location>
        <begin position="1"/>
        <end position="25"/>
    </location>
</feature>
<organism evidence="16 17">
    <name type="scientific">Lysobacter spongiicola DSM 21749</name>
    <dbReference type="NCBI Taxonomy" id="1122188"/>
    <lineage>
        <taxon>Bacteria</taxon>
        <taxon>Pseudomonadati</taxon>
        <taxon>Pseudomonadota</taxon>
        <taxon>Gammaproteobacteria</taxon>
        <taxon>Lysobacterales</taxon>
        <taxon>Lysobacteraceae</taxon>
        <taxon>Novilysobacter</taxon>
    </lineage>
</organism>
<keyword evidence="6" id="KW-0406">Ion transport</keyword>
<dbReference type="GO" id="GO:0046930">
    <property type="term" value="C:pore complex"/>
    <property type="evidence" value="ECO:0007669"/>
    <property type="project" value="UniProtKB-KW"/>
</dbReference>
<keyword evidence="4 11" id="KW-0812">Transmembrane</keyword>
<evidence type="ECO:0000256" key="12">
    <source>
        <dbReference type="RuleBase" id="RU003357"/>
    </source>
</evidence>
<keyword evidence="2 11" id="KW-0813">Transport</keyword>
<dbReference type="EMBL" id="FUXP01000005">
    <property type="protein sequence ID" value="SKA04843.1"/>
    <property type="molecule type" value="Genomic_DNA"/>
</dbReference>
<evidence type="ECO:0000256" key="7">
    <source>
        <dbReference type="ARBA" id="ARBA00023077"/>
    </source>
</evidence>
<dbReference type="GO" id="GO:0009279">
    <property type="term" value="C:cell outer membrane"/>
    <property type="evidence" value="ECO:0007669"/>
    <property type="project" value="UniProtKB-SubCell"/>
</dbReference>
<dbReference type="GO" id="GO:0006811">
    <property type="term" value="P:monoatomic ion transport"/>
    <property type="evidence" value="ECO:0007669"/>
    <property type="project" value="UniProtKB-KW"/>
</dbReference>
<dbReference type="InterPro" id="IPR010101">
    <property type="entry name" value="B12_transptr_BtuB"/>
</dbReference>
<keyword evidence="8" id="KW-0626">Porin</keyword>
<protein>
    <submittedName>
        <fullName evidence="16">Vitamin B12 transporter</fullName>
    </submittedName>
</protein>
<proteinExistence type="inferred from homology"/>
<dbReference type="Gene3D" id="2.170.130.10">
    <property type="entry name" value="TonB-dependent receptor, plug domain"/>
    <property type="match status" value="1"/>
</dbReference>
<evidence type="ECO:0000256" key="4">
    <source>
        <dbReference type="ARBA" id="ARBA00022692"/>
    </source>
</evidence>
<keyword evidence="10 11" id="KW-0998">Cell outer membrane</keyword>
<dbReference type="InterPro" id="IPR012910">
    <property type="entry name" value="Plug_dom"/>
</dbReference>
<sequence length="624" mass="67099">MPFRPAPLTVATVLALSSLPSVALAEAAAFSGQAMDLDEIVVTATRTPHQAATALQPVEVIDRDAIERSQARSVPDLLRGRAGISLSNQGGAGKLTTLFLRGAESDQTVVLVDGVRIGSSTSGLASWQNLPVAQIDRIEIVRGPRSSLYGADAIGGVIHIFTRRDTAGFAPRVHVGGGSHGAHDYGIGLGGRQGRAWMGADYAFKRTEGFNSCDVAQPTPFSGGCFISEPEPDLDGYLEHSLSVRGGIDINDAWQVSAHALRSEGENEYDGDYSNRSDTVQQVVGGSIGWQVSDALQFKLTGGRNTDASDQFLGQATVGHFSTDRDSATLQADIGLADGHLLSLGADWLRDHVDGSTIYDEDDRANRAAFAQYQGDFGRHAFQASLRRDDNDQFGGHTTGGVAWGMEIVDGWRINAGYGTAFKAPTFNELYYPFFGNPELGPEESETAELGITWTGTGASARLDLFDTQVDDLIAFDAAIGLPNNIERARMRGAELGVGAGWAGWDLAASVSVLDTENRSGFNAGNELPRRAKHGARIELDRAFGDLRIGFTGIAEGARYDDVANTMRLPGYATLDLRLEYALTEALVLQGRLANLFDRDYETAAFYNQPGREWFVTLRWAPQN</sequence>
<keyword evidence="9 11" id="KW-0472">Membrane</keyword>
<dbReference type="GO" id="GO:0015288">
    <property type="term" value="F:porin activity"/>
    <property type="evidence" value="ECO:0007669"/>
    <property type="project" value="UniProtKB-KW"/>
</dbReference>
<dbReference type="Pfam" id="PF00593">
    <property type="entry name" value="TonB_dep_Rec_b-barrel"/>
    <property type="match status" value="1"/>
</dbReference>
<evidence type="ECO:0000313" key="16">
    <source>
        <dbReference type="EMBL" id="SKA04843.1"/>
    </source>
</evidence>
<keyword evidence="7 12" id="KW-0798">TonB box</keyword>
<dbReference type="Proteomes" id="UP000190061">
    <property type="component" value="Unassembled WGS sequence"/>
</dbReference>
<dbReference type="AlphaFoldDB" id="A0A1T4QM60"/>
<evidence type="ECO:0000256" key="2">
    <source>
        <dbReference type="ARBA" id="ARBA00022448"/>
    </source>
</evidence>
<evidence type="ECO:0000313" key="17">
    <source>
        <dbReference type="Proteomes" id="UP000190061"/>
    </source>
</evidence>
<dbReference type="PANTHER" id="PTHR30069:SF53">
    <property type="entry name" value="COLICIN I RECEPTOR-RELATED"/>
    <property type="match status" value="1"/>
</dbReference>
<reference evidence="16 17" key="1">
    <citation type="submission" date="2017-02" db="EMBL/GenBank/DDBJ databases">
        <authorList>
            <person name="Peterson S.W."/>
        </authorList>
    </citation>
    <scope>NUCLEOTIDE SEQUENCE [LARGE SCALE GENOMIC DNA]</scope>
    <source>
        <strain evidence="16 17">DSM 21749</strain>
    </source>
</reference>
<evidence type="ECO:0000256" key="8">
    <source>
        <dbReference type="ARBA" id="ARBA00023114"/>
    </source>
</evidence>
<dbReference type="RefSeq" id="WP_078758282.1">
    <property type="nucleotide sequence ID" value="NZ_FUXP01000005.1"/>
</dbReference>
<evidence type="ECO:0000256" key="11">
    <source>
        <dbReference type="PROSITE-ProRule" id="PRU01360"/>
    </source>
</evidence>
<dbReference type="Pfam" id="PF07715">
    <property type="entry name" value="Plug"/>
    <property type="match status" value="1"/>
</dbReference>
<evidence type="ECO:0000256" key="1">
    <source>
        <dbReference type="ARBA" id="ARBA00004571"/>
    </source>
</evidence>
<dbReference type="GO" id="GO:0015420">
    <property type="term" value="F:ABC-type vitamin B12 transporter activity"/>
    <property type="evidence" value="ECO:0007669"/>
    <property type="project" value="InterPro"/>
</dbReference>
<evidence type="ECO:0000259" key="15">
    <source>
        <dbReference type="Pfam" id="PF07715"/>
    </source>
</evidence>
<dbReference type="PROSITE" id="PS52016">
    <property type="entry name" value="TONB_DEPENDENT_REC_3"/>
    <property type="match status" value="1"/>
</dbReference>
<dbReference type="PANTHER" id="PTHR30069">
    <property type="entry name" value="TONB-DEPENDENT OUTER MEMBRANE RECEPTOR"/>
    <property type="match status" value="1"/>
</dbReference>
<evidence type="ECO:0000256" key="6">
    <source>
        <dbReference type="ARBA" id="ARBA00023065"/>
    </source>
</evidence>
<keyword evidence="5 13" id="KW-0732">Signal</keyword>
<evidence type="ECO:0000256" key="13">
    <source>
        <dbReference type="SAM" id="SignalP"/>
    </source>
</evidence>
<dbReference type="NCBIfam" id="TIGR01779">
    <property type="entry name" value="TonB-B12"/>
    <property type="match status" value="1"/>
</dbReference>
<keyword evidence="17" id="KW-1185">Reference proteome</keyword>
<comment type="subcellular location">
    <subcellularLocation>
        <location evidence="1 11">Cell outer membrane</location>
        <topology evidence="1 11">Multi-pass membrane protein</topology>
    </subcellularLocation>
</comment>
<dbReference type="InterPro" id="IPR036942">
    <property type="entry name" value="Beta-barrel_TonB_sf"/>
</dbReference>
<dbReference type="Gene3D" id="2.40.170.20">
    <property type="entry name" value="TonB-dependent receptor, beta-barrel domain"/>
    <property type="match status" value="1"/>
</dbReference>
<name>A0A1T4QM60_9GAMM</name>
<dbReference type="OrthoDB" id="9764669at2"/>
<dbReference type="STRING" id="1122188.SAMN02745674_01707"/>
<evidence type="ECO:0000256" key="5">
    <source>
        <dbReference type="ARBA" id="ARBA00022729"/>
    </source>
</evidence>